<evidence type="ECO:0000256" key="1">
    <source>
        <dbReference type="PROSITE-ProRule" id="PRU00339"/>
    </source>
</evidence>
<dbReference type="InterPro" id="IPR019734">
    <property type="entry name" value="TPR_rpt"/>
</dbReference>
<dbReference type="STRING" id="1447782.SAMN05444417_2444"/>
<dbReference type="Gene3D" id="3.40.50.2000">
    <property type="entry name" value="Glycogen Phosphorylase B"/>
    <property type="match status" value="1"/>
</dbReference>
<name>A0A1M6FQE8_9RHOB</name>
<feature type="compositionally biased region" description="Low complexity" evidence="2">
    <location>
        <begin position="14"/>
        <end position="35"/>
    </location>
</feature>
<dbReference type="SMART" id="SM00028">
    <property type="entry name" value="TPR"/>
    <property type="match status" value="3"/>
</dbReference>
<dbReference type="InterPro" id="IPR011990">
    <property type="entry name" value="TPR-like_helical_dom_sf"/>
</dbReference>
<dbReference type="SUPFAM" id="SSF53756">
    <property type="entry name" value="UDP-Glycosyltransferase/glycogen phosphorylase"/>
    <property type="match status" value="1"/>
</dbReference>
<dbReference type="AlphaFoldDB" id="A0A1M6FQE8"/>
<evidence type="ECO:0000313" key="4">
    <source>
        <dbReference type="Proteomes" id="UP000184292"/>
    </source>
</evidence>
<evidence type="ECO:0000313" key="3">
    <source>
        <dbReference type="EMBL" id="SHI99907.1"/>
    </source>
</evidence>
<dbReference type="EMBL" id="FQYO01000004">
    <property type="protein sequence ID" value="SHI99907.1"/>
    <property type="molecule type" value="Genomic_DNA"/>
</dbReference>
<dbReference type="PANTHER" id="PTHR44809">
    <property type="match status" value="1"/>
</dbReference>
<dbReference type="Gene3D" id="1.25.40.10">
    <property type="entry name" value="Tetratricopeptide repeat domain"/>
    <property type="match status" value="1"/>
</dbReference>
<feature type="repeat" description="TPR" evidence="1">
    <location>
        <begin position="73"/>
        <end position="106"/>
    </location>
</feature>
<dbReference type="OrthoDB" id="6193797at2"/>
<dbReference type="PANTHER" id="PTHR44809:SF1">
    <property type="entry name" value="PROTEIN O-MANNOSYL-TRANSFERASE TMTC1"/>
    <property type="match status" value="1"/>
</dbReference>
<dbReference type="PROSITE" id="PS50005">
    <property type="entry name" value="TPR"/>
    <property type="match status" value="1"/>
</dbReference>
<proteinExistence type="predicted"/>
<organism evidence="3 4">
    <name type="scientific">Wenxinia saemankumensis</name>
    <dbReference type="NCBI Taxonomy" id="1447782"/>
    <lineage>
        <taxon>Bacteria</taxon>
        <taxon>Pseudomonadati</taxon>
        <taxon>Pseudomonadota</taxon>
        <taxon>Alphaproteobacteria</taxon>
        <taxon>Rhodobacterales</taxon>
        <taxon>Roseobacteraceae</taxon>
        <taxon>Wenxinia</taxon>
    </lineage>
</organism>
<keyword evidence="1" id="KW-0802">TPR repeat</keyword>
<sequence>MSGRGPVPGPTPGPARVAASGPGPADGPASGTAAGQMPLAEARAASVRAIQAGQPAVALDLIGRILQARPDDAQALANLGVLFRRQGRADLARIAQRRAVEADPGSRIARGNLANALADIGETEEALALRRALLDEQPGDPALTAMIGKCLRSLRRFDEGIDWLRQGVDRFPDDAEMRIQLALTLLAAGRYAEGFRLWSARWETGELAPRPMPVPAWDGATSLDGKRLLVVPEQGFGDTIAFARMLPRARALGAREVTLLVKPPLARALSRVEGADRVVTEEPPAGDYDTWCYLMDLCAPQFEADPAAPPPTRIHVPQDSRDRARALARPAADRMRVGLVWAGSVTYRGDRFRSFPHSAYWPLLDLPGTRFYSLYQGPRVAEFEADGTAALIHDVARTERDFADNAAMMQELDLVVTTCTVTAHLAGSLGVPTWILLHWDSFWMWGATGDRSPWYPSARLFRQDRPRDWDGVIARVRDGIAAETARRGRAG</sequence>
<evidence type="ECO:0000256" key="2">
    <source>
        <dbReference type="SAM" id="MobiDB-lite"/>
    </source>
</evidence>
<reference evidence="3 4" key="1">
    <citation type="submission" date="2016-11" db="EMBL/GenBank/DDBJ databases">
        <authorList>
            <person name="Jaros S."/>
            <person name="Januszkiewicz K."/>
            <person name="Wedrychowicz H."/>
        </authorList>
    </citation>
    <scope>NUCLEOTIDE SEQUENCE [LARGE SCALE GENOMIC DNA]</scope>
    <source>
        <strain evidence="3 4">DSM 100565</strain>
    </source>
</reference>
<dbReference type="InterPro" id="IPR052943">
    <property type="entry name" value="TMTC_O-mannosyl-trnsfr"/>
</dbReference>
<accession>A0A1M6FQE8</accession>
<dbReference type="Pfam" id="PF13432">
    <property type="entry name" value="TPR_16"/>
    <property type="match status" value="2"/>
</dbReference>
<dbReference type="SUPFAM" id="SSF48452">
    <property type="entry name" value="TPR-like"/>
    <property type="match status" value="1"/>
</dbReference>
<keyword evidence="4" id="KW-1185">Reference proteome</keyword>
<feature type="region of interest" description="Disordered" evidence="2">
    <location>
        <begin position="1"/>
        <end position="35"/>
    </location>
</feature>
<dbReference type="Proteomes" id="UP000184292">
    <property type="component" value="Unassembled WGS sequence"/>
</dbReference>
<gene>
    <name evidence="3" type="ORF">SAMN05444417_2444</name>
</gene>
<protein>
    <submittedName>
        <fullName evidence="3">Tetratricopeptide repeat-containing protein</fullName>
    </submittedName>
</protein>